<keyword evidence="3" id="KW-0804">Transcription</keyword>
<evidence type="ECO:0000256" key="1">
    <source>
        <dbReference type="ARBA" id="ARBA00023015"/>
    </source>
</evidence>
<dbReference type="STRING" id="999415.HMPREF9943_01299"/>
<dbReference type="GO" id="GO:0003700">
    <property type="term" value="F:DNA-binding transcription factor activity"/>
    <property type="evidence" value="ECO:0007669"/>
    <property type="project" value="TreeGrafter"/>
</dbReference>
<evidence type="ECO:0000313" key="5">
    <source>
        <dbReference type="EMBL" id="EMD16373.1"/>
    </source>
</evidence>
<evidence type="ECO:0000256" key="2">
    <source>
        <dbReference type="ARBA" id="ARBA00023125"/>
    </source>
</evidence>
<accession>M2NDS4</accession>
<dbReference type="InterPro" id="IPR001387">
    <property type="entry name" value="Cro/C1-type_HTH"/>
</dbReference>
<dbReference type="SUPFAM" id="SSF47413">
    <property type="entry name" value="lambda repressor-like DNA-binding domains"/>
    <property type="match status" value="1"/>
</dbReference>
<gene>
    <name evidence="5" type="ORF">HMPREF9943_01299</name>
</gene>
<dbReference type="PATRIC" id="fig|999415.3.peg.1318"/>
<dbReference type="RefSeq" id="WP_004803250.1">
    <property type="nucleotide sequence ID" value="NZ_KB446648.1"/>
</dbReference>
<dbReference type="PANTHER" id="PTHR46797">
    <property type="entry name" value="HTH-TYPE TRANSCRIPTIONAL REGULATOR"/>
    <property type="match status" value="1"/>
</dbReference>
<keyword evidence="6" id="KW-1185">Reference proteome</keyword>
<dbReference type="OrthoDB" id="9814553at2"/>
<name>M2NDS4_9FIRM</name>
<evidence type="ECO:0000256" key="3">
    <source>
        <dbReference type="ARBA" id="ARBA00023163"/>
    </source>
</evidence>
<organism evidence="5 6">
    <name type="scientific">Eggerthia catenaformis OT 569 = DSM 20559</name>
    <dbReference type="NCBI Taxonomy" id="999415"/>
    <lineage>
        <taxon>Bacteria</taxon>
        <taxon>Bacillati</taxon>
        <taxon>Bacillota</taxon>
        <taxon>Erysipelotrichia</taxon>
        <taxon>Erysipelotrichales</taxon>
        <taxon>Coprobacillaceae</taxon>
        <taxon>Eggerthia</taxon>
    </lineage>
</organism>
<reference evidence="5 6" key="1">
    <citation type="submission" date="2013-02" db="EMBL/GenBank/DDBJ databases">
        <title>The Genome Sequence of Lactobacillus catenaformis F0143.</title>
        <authorList>
            <consortium name="The Broad Institute Genome Sequencing Platform"/>
            <person name="Earl A."/>
            <person name="Ward D."/>
            <person name="Feldgarden M."/>
            <person name="Gevers D."/>
            <person name="Izard J."/>
            <person name="Blanton J.M."/>
            <person name="Mathney J."/>
            <person name="Dewhirst F.E."/>
            <person name="Young S.K."/>
            <person name="Zeng Q."/>
            <person name="Gargeya S."/>
            <person name="Fitzgerald M."/>
            <person name="Haas B."/>
            <person name="Abouelleil A."/>
            <person name="Alvarado L."/>
            <person name="Arachchi H.M."/>
            <person name="Berlin A."/>
            <person name="Chapman S.B."/>
            <person name="Gearin G."/>
            <person name="Goldberg J."/>
            <person name="Griggs A."/>
            <person name="Gujja S."/>
            <person name="Hansen M."/>
            <person name="Heiman D."/>
            <person name="Howarth C."/>
            <person name="Larimer J."/>
            <person name="Lui A."/>
            <person name="MacDonald P.J.P."/>
            <person name="McCowen C."/>
            <person name="Montmayeur A."/>
            <person name="Murphy C."/>
            <person name="Neiman D."/>
            <person name="Pearson M."/>
            <person name="Priest M."/>
            <person name="Roberts A."/>
            <person name="Saif S."/>
            <person name="Shea T."/>
            <person name="Sisk P."/>
            <person name="Stolte C."/>
            <person name="Sykes S."/>
            <person name="Wortman J."/>
            <person name="Nusbaum C."/>
            <person name="Birren B."/>
        </authorList>
    </citation>
    <scope>NUCLEOTIDE SEQUENCE [LARGE SCALE GENOMIC DNA]</scope>
    <source>
        <strain evidence="5 6">OT 569</strain>
    </source>
</reference>
<dbReference type="EMBL" id="AGEJ01000021">
    <property type="protein sequence ID" value="EMD16373.1"/>
    <property type="molecule type" value="Genomic_DNA"/>
</dbReference>
<sequence>MDTLTIEQKFGLKVKELRMLEHISQEELAFRCQLSKNYVSDVERGRRNVSLRSIEKFANGLNVEVKELFK</sequence>
<dbReference type="AlphaFoldDB" id="M2NDS4"/>
<evidence type="ECO:0000259" key="4">
    <source>
        <dbReference type="PROSITE" id="PS50943"/>
    </source>
</evidence>
<dbReference type="eggNOG" id="COG3620">
    <property type="taxonomic scope" value="Bacteria"/>
</dbReference>
<dbReference type="Pfam" id="PF01381">
    <property type="entry name" value="HTH_3"/>
    <property type="match status" value="1"/>
</dbReference>
<dbReference type="InterPro" id="IPR010982">
    <property type="entry name" value="Lambda_DNA-bd_dom_sf"/>
</dbReference>
<dbReference type="InterPro" id="IPR050807">
    <property type="entry name" value="TransReg_Diox_bact_type"/>
</dbReference>
<dbReference type="GO" id="GO:0003677">
    <property type="term" value="F:DNA binding"/>
    <property type="evidence" value="ECO:0007669"/>
    <property type="project" value="UniProtKB-KW"/>
</dbReference>
<dbReference type="PANTHER" id="PTHR46797:SF23">
    <property type="entry name" value="HTH-TYPE TRANSCRIPTIONAL REGULATOR SUTR"/>
    <property type="match status" value="1"/>
</dbReference>
<keyword evidence="2" id="KW-0238">DNA-binding</keyword>
<proteinExistence type="predicted"/>
<protein>
    <recommendedName>
        <fullName evidence="4">HTH cro/C1-type domain-containing protein</fullName>
    </recommendedName>
</protein>
<dbReference type="GO" id="GO:0005829">
    <property type="term" value="C:cytosol"/>
    <property type="evidence" value="ECO:0007669"/>
    <property type="project" value="TreeGrafter"/>
</dbReference>
<dbReference type="CDD" id="cd00093">
    <property type="entry name" value="HTH_XRE"/>
    <property type="match status" value="1"/>
</dbReference>
<dbReference type="PROSITE" id="PS50943">
    <property type="entry name" value="HTH_CROC1"/>
    <property type="match status" value="1"/>
</dbReference>
<dbReference type="Proteomes" id="UP000011758">
    <property type="component" value="Unassembled WGS sequence"/>
</dbReference>
<dbReference type="SMART" id="SM00530">
    <property type="entry name" value="HTH_XRE"/>
    <property type="match status" value="1"/>
</dbReference>
<keyword evidence="1" id="KW-0805">Transcription regulation</keyword>
<evidence type="ECO:0000313" key="6">
    <source>
        <dbReference type="Proteomes" id="UP000011758"/>
    </source>
</evidence>
<comment type="caution">
    <text evidence="5">The sequence shown here is derived from an EMBL/GenBank/DDBJ whole genome shotgun (WGS) entry which is preliminary data.</text>
</comment>
<dbReference type="BioCyc" id="ECAT999415-HMP:GTTI-1333-MONOMER"/>
<feature type="domain" description="HTH cro/C1-type" evidence="4">
    <location>
        <begin position="14"/>
        <end position="68"/>
    </location>
</feature>
<dbReference type="Gene3D" id="1.10.260.40">
    <property type="entry name" value="lambda repressor-like DNA-binding domains"/>
    <property type="match status" value="1"/>
</dbReference>